<accession>A0A928V0B8</accession>
<keyword evidence="5" id="KW-1185">Reference proteome</keyword>
<protein>
    <submittedName>
        <fullName evidence="4">TetR/AcrR family transcriptional regulator</fullName>
    </submittedName>
</protein>
<dbReference type="EMBL" id="PRDK01000010">
    <property type="protein sequence ID" value="MBE8715413.1"/>
    <property type="molecule type" value="Genomic_DNA"/>
</dbReference>
<sequence length="203" mass="23870">MAQNADLKRYKILEAAKKRFSHFGLSKTTMAEIAQDLSFSKALLYYYYPDKNSLFAAVLEQALEDFNVRMNKLVDQGGNVKDLMLDVLRARIESIQEHYTLFEVGYNFKREIPPELDYVIKNSYEIETKLLSRVFELGIKNNEIKVDDVDETSRLLLFSLYGMRFGVLKDLNWIVFPRKDEFQQILDMQQKMVLIFLEGLKIR</sequence>
<evidence type="ECO:0000256" key="1">
    <source>
        <dbReference type="ARBA" id="ARBA00023125"/>
    </source>
</evidence>
<dbReference type="InterPro" id="IPR001647">
    <property type="entry name" value="HTH_TetR"/>
</dbReference>
<dbReference type="RefSeq" id="WP_196935007.1">
    <property type="nucleotide sequence ID" value="NZ_MU158698.1"/>
</dbReference>
<dbReference type="Gene3D" id="1.10.357.10">
    <property type="entry name" value="Tetracycline Repressor, domain 2"/>
    <property type="match status" value="1"/>
</dbReference>
<dbReference type="GO" id="GO:0003677">
    <property type="term" value="F:DNA binding"/>
    <property type="evidence" value="ECO:0007669"/>
    <property type="project" value="UniProtKB-UniRule"/>
</dbReference>
<dbReference type="PRINTS" id="PR00455">
    <property type="entry name" value="HTHTETR"/>
</dbReference>
<feature type="domain" description="HTH tetR-type" evidence="3">
    <location>
        <begin position="6"/>
        <end position="66"/>
    </location>
</feature>
<dbReference type="AlphaFoldDB" id="A0A928V0B8"/>
<dbReference type="InterPro" id="IPR009057">
    <property type="entry name" value="Homeodomain-like_sf"/>
</dbReference>
<dbReference type="SUPFAM" id="SSF48498">
    <property type="entry name" value="Tetracyclin repressor-like, C-terminal domain"/>
    <property type="match status" value="1"/>
</dbReference>
<evidence type="ECO:0000256" key="2">
    <source>
        <dbReference type="PROSITE-ProRule" id="PRU00335"/>
    </source>
</evidence>
<evidence type="ECO:0000313" key="5">
    <source>
        <dbReference type="Proteomes" id="UP000616201"/>
    </source>
</evidence>
<dbReference type="PANTHER" id="PTHR30328:SF54">
    <property type="entry name" value="HTH-TYPE TRANSCRIPTIONAL REPRESSOR SCO4008"/>
    <property type="match status" value="1"/>
</dbReference>
<feature type="DNA-binding region" description="H-T-H motif" evidence="2">
    <location>
        <begin position="29"/>
        <end position="48"/>
    </location>
</feature>
<evidence type="ECO:0000313" key="4">
    <source>
        <dbReference type="EMBL" id="MBE8715413.1"/>
    </source>
</evidence>
<dbReference type="InterPro" id="IPR036271">
    <property type="entry name" value="Tet_transcr_reg_TetR-rel_C_sf"/>
</dbReference>
<dbReference type="Proteomes" id="UP000616201">
    <property type="component" value="Unassembled WGS sequence"/>
</dbReference>
<reference evidence="4" key="1">
    <citation type="submission" date="2018-02" db="EMBL/GenBank/DDBJ databases">
        <authorList>
            <person name="Vasarhelyi B.M."/>
            <person name="Deshmukh S."/>
            <person name="Balint B."/>
            <person name="Kukolya J."/>
        </authorList>
    </citation>
    <scope>NUCLEOTIDE SEQUENCE</scope>
    <source>
        <strain evidence="4">KB22</strain>
    </source>
</reference>
<keyword evidence="1 2" id="KW-0238">DNA-binding</keyword>
<dbReference type="InterPro" id="IPR050109">
    <property type="entry name" value="HTH-type_TetR-like_transc_reg"/>
</dbReference>
<dbReference type="PANTHER" id="PTHR30328">
    <property type="entry name" value="TRANSCRIPTIONAL REPRESSOR"/>
    <property type="match status" value="1"/>
</dbReference>
<proteinExistence type="predicted"/>
<organism evidence="4 5">
    <name type="scientific">Sphingobacterium hungaricum</name>
    <dbReference type="NCBI Taxonomy" id="2082723"/>
    <lineage>
        <taxon>Bacteria</taxon>
        <taxon>Pseudomonadati</taxon>
        <taxon>Bacteroidota</taxon>
        <taxon>Sphingobacteriia</taxon>
        <taxon>Sphingobacteriales</taxon>
        <taxon>Sphingobacteriaceae</taxon>
        <taxon>Sphingobacterium</taxon>
    </lineage>
</organism>
<dbReference type="Gene3D" id="1.10.10.60">
    <property type="entry name" value="Homeodomain-like"/>
    <property type="match status" value="1"/>
</dbReference>
<name>A0A928V0B8_9SPHI</name>
<dbReference type="PROSITE" id="PS50977">
    <property type="entry name" value="HTH_TETR_2"/>
    <property type="match status" value="1"/>
</dbReference>
<evidence type="ECO:0000259" key="3">
    <source>
        <dbReference type="PROSITE" id="PS50977"/>
    </source>
</evidence>
<dbReference type="SUPFAM" id="SSF46689">
    <property type="entry name" value="Homeodomain-like"/>
    <property type="match status" value="1"/>
</dbReference>
<comment type="caution">
    <text evidence="4">The sequence shown here is derived from an EMBL/GenBank/DDBJ whole genome shotgun (WGS) entry which is preliminary data.</text>
</comment>
<dbReference type="Pfam" id="PF00440">
    <property type="entry name" value="TetR_N"/>
    <property type="match status" value="1"/>
</dbReference>
<gene>
    <name evidence="4" type="ORF">C4F49_17200</name>
</gene>